<dbReference type="EMBL" id="BPLQ01008932">
    <property type="protein sequence ID" value="GIY40440.1"/>
    <property type="molecule type" value="Genomic_DNA"/>
</dbReference>
<evidence type="ECO:0000313" key="2">
    <source>
        <dbReference type="Proteomes" id="UP001054837"/>
    </source>
</evidence>
<evidence type="ECO:0000313" key="1">
    <source>
        <dbReference type="EMBL" id="GIY40440.1"/>
    </source>
</evidence>
<comment type="caution">
    <text evidence="1">The sequence shown here is derived from an EMBL/GenBank/DDBJ whole genome shotgun (WGS) entry which is preliminary data.</text>
</comment>
<dbReference type="Proteomes" id="UP001054837">
    <property type="component" value="Unassembled WGS sequence"/>
</dbReference>
<accession>A0AAV4T2A5</accession>
<organism evidence="1 2">
    <name type="scientific">Caerostris darwini</name>
    <dbReference type="NCBI Taxonomy" id="1538125"/>
    <lineage>
        <taxon>Eukaryota</taxon>
        <taxon>Metazoa</taxon>
        <taxon>Ecdysozoa</taxon>
        <taxon>Arthropoda</taxon>
        <taxon>Chelicerata</taxon>
        <taxon>Arachnida</taxon>
        <taxon>Araneae</taxon>
        <taxon>Araneomorphae</taxon>
        <taxon>Entelegynae</taxon>
        <taxon>Araneoidea</taxon>
        <taxon>Araneidae</taxon>
        <taxon>Caerostris</taxon>
    </lineage>
</organism>
<reference evidence="1 2" key="1">
    <citation type="submission" date="2021-06" db="EMBL/GenBank/DDBJ databases">
        <title>Caerostris darwini draft genome.</title>
        <authorList>
            <person name="Kono N."/>
            <person name="Arakawa K."/>
        </authorList>
    </citation>
    <scope>NUCLEOTIDE SEQUENCE [LARGE SCALE GENOMIC DNA]</scope>
</reference>
<protein>
    <submittedName>
        <fullName evidence="1">Uncharacterized protein</fullName>
    </submittedName>
</protein>
<dbReference type="AlphaFoldDB" id="A0AAV4T2A5"/>
<proteinExistence type="predicted"/>
<sequence>MKLCNGSIEEWMNGAKHSCIALNRNVINNRELVFSGYDKICRDKESGGIAAGTRFLLFRISPPRRERDAKDYAVVFVSIQLMKLLPFQNAQVVSRKG</sequence>
<gene>
    <name evidence="1" type="ORF">CDAR_585151</name>
</gene>
<keyword evidence="2" id="KW-1185">Reference proteome</keyword>
<name>A0AAV4T2A5_9ARAC</name>